<dbReference type="SUPFAM" id="SSF52540">
    <property type="entry name" value="P-loop containing nucleoside triphosphate hydrolases"/>
    <property type="match status" value="1"/>
</dbReference>
<evidence type="ECO:0000313" key="2">
    <source>
        <dbReference type="EMBL" id="GKI18684.1"/>
    </source>
</evidence>
<dbReference type="Gene3D" id="2.160.20.80">
    <property type="entry name" value="E3 ubiquitin-protein ligase SopA"/>
    <property type="match status" value="1"/>
</dbReference>
<dbReference type="RefSeq" id="WP_244076380.1">
    <property type="nucleotide sequence ID" value="NZ_AP025581.1"/>
</dbReference>
<organism evidence="2 3">
    <name type="scientific">Alistipes finegoldii</name>
    <dbReference type="NCBI Taxonomy" id="214856"/>
    <lineage>
        <taxon>Bacteria</taxon>
        <taxon>Pseudomonadati</taxon>
        <taxon>Bacteroidota</taxon>
        <taxon>Bacteroidia</taxon>
        <taxon>Bacteroidales</taxon>
        <taxon>Rikenellaceae</taxon>
        <taxon>Alistipes</taxon>
    </lineage>
</organism>
<evidence type="ECO:0000259" key="1">
    <source>
        <dbReference type="Pfam" id="PF22723"/>
    </source>
</evidence>
<protein>
    <recommendedName>
        <fullName evidence="1">NACHT-associated inactive Restriction Endonuclease 2 domain-containing protein</fullName>
    </recommendedName>
</protein>
<comment type="caution">
    <text evidence="2">The sequence shown here is derived from an EMBL/GenBank/DDBJ whole genome shotgun (WGS) entry which is preliminary data.</text>
</comment>
<accession>A0AA37NN94</accession>
<evidence type="ECO:0000313" key="3">
    <source>
        <dbReference type="Proteomes" id="UP001055105"/>
    </source>
</evidence>
<name>A0AA37NN94_9BACT</name>
<sequence length="711" mass="82256">MNQAEINSLRTLFVQYGYNVLYEGHKYIIFSLENGMYPAVEIVPVSIIPQEILNKLVEEYRGMGYAVHLCESNILNEIESYLFNGFFRVKLSNSRIKTQYSEYAQKQLAIYKNQSLVYQYINIPFIVEKNFYTQSTSHDLITDIKINLKSENPTLIIVEAAAGFGKTSTAYEILNNYSDIEKDVRPFLMELSKDRSANIFRYLLISQIDREFDTAIKSDIVIREIKNGRIPLIIDGFDELLSRDLDNGAADANFKDVETMLSTIAELLTDKAKIVLTTRKTAIFSGDSFIEWWDANTTISQKFDIIRYQLGSPSVFNWLPQNRINLLPEEIKSNLANPVLLAYLRYIDDVKFETVVANNSTIIDSYFKFLLNREIERQELPFSIEEQLYIYRRLAAAFASFNISSEDRDVVKGLFIDLAEDLIYSRESSLRDSESLSNTLTNHALLDRKGNGNKIGFINDFIFGTMLAQALLNDEDFPKSFKGVHYTFWEKAIIAYEIQSDTFQQKVWDKLKDYTQDTPYLRLIGELKLLKKVQSQYQDLSFDGLSLKNIDFYSDNFCFENCSFANYKFEDCIFDFDKFKNTTFINCQFVNCDSQKGHSDNCAFYHCFESPENGATTIIGDFVKTEASEVEKQTDIQQQILESYFKVDGKTPRMKMVSKLRESFPIANKQFNKEFEELVKNGYLIYSGDKSFISAEGIQYYNAKYRQNGTD</sequence>
<reference evidence="2" key="1">
    <citation type="submission" date="2022-01" db="EMBL/GenBank/DDBJ databases">
        <title>Novel bile acid biosynthetic pathways are enriched in the microbiome of centenarians.</title>
        <authorList>
            <person name="Sato Y."/>
            <person name="Atarashi K."/>
            <person name="Plichta R.D."/>
            <person name="Arai Y."/>
            <person name="Sasajima S."/>
            <person name="Kearney M.S."/>
            <person name="Suda W."/>
            <person name="Takeshita K."/>
            <person name="Sasaki T."/>
            <person name="Okamoto S."/>
            <person name="Skelly N.A."/>
            <person name="Okamura Y."/>
            <person name="Vlamakis H."/>
            <person name="Li Y."/>
            <person name="Tanoue T."/>
            <person name="Takei H."/>
            <person name="Nittono H."/>
            <person name="Narushima S."/>
            <person name="Irie J."/>
            <person name="Itoh H."/>
            <person name="Moriya K."/>
            <person name="Sugiura Y."/>
            <person name="Suematsu M."/>
            <person name="Moritoki N."/>
            <person name="Shibata S."/>
            <person name="Littman R.D."/>
            <person name="Fischbach A.M."/>
            <person name="Uwamino Y."/>
            <person name="Inoue T."/>
            <person name="Honda A."/>
            <person name="Hattori M."/>
            <person name="Murai T."/>
            <person name="Xavier J.R."/>
            <person name="Hirose N."/>
            <person name="Honda K."/>
        </authorList>
    </citation>
    <scope>NUCLEOTIDE SEQUENCE</scope>
    <source>
        <strain evidence="2">CE91-St16</strain>
    </source>
</reference>
<dbReference type="InterPro" id="IPR027417">
    <property type="entry name" value="P-loop_NTPase"/>
</dbReference>
<dbReference type="Pfam" id="PF22723">
    <property type="entry name" value="NA-iREase2"/>
    <property type="match status" value="1"/>
</dbReference>
<dbReference type="InterPro" id="IPR055007">
    <property type="entry name" value="NA-iREase2_dom"/>
</dbReference>
<dbReference type="EMBL" id="BQOL01000001">
    <property type="protein sequence ID" value="GKI18684.1"/>
    <property type="molecule type" value="Genomic_DNA"/>
</dbReference>
<feature type="domain" description="NACHT-associated inactive Restriction Endonuclease 2" evidence="1">
    <location>
        <begin position="9"/>
        <end position="127"/>
    </location>
</feature>
<gene>
    <name evidence="2" type="ORF">CE91St16_15920</name>
</gene>
<dbReference type="AlphaFoldDB" id="A0AA37NN94"/>
<dbReference type="Proteomes" id="UP001055105">
    <property type="component" value="Unassembled WGS sequence"/>
</dbReference>
<dbReference type="SUPFAM" id="SSF141571">
    <property type="entry name" value="Pentapeptide repeat-like"/>
    <property type="match status" value="1"/>
</dbReference>
<proteinExistence type="predicted"/>
<dbReference type="Gene3D" id="3.40.50.300">
    <property type="entry name" value="P-loop containing nucleotide triphosphate hydrolases"/>
    <property type="match status" value="1"/>
</dbReference>